<feature type="transmembrane region" description="Helical" evidence="7">
    <location>
        <begin position="145"/>
        <end position="170"/>
    </location>
</feature>
<dbReference type="InterPro" id="IPR027417">
    <property type="entry name" value="P-loop_NTPase"/>
</dbReference>
<feature type="domain" description="ABC transporter" evidence="8">
    <location>
        <begin position="329"/>
        <end position="563"/>
    </location>
</feature>
<dbReference type="PANTHER" id="PTHR24221:SF654">
    <property type="entry name" value="ATP-BINDING CASSETTE SUB-FAMILY B MEMBER 6"/>
    <property type="match status" value="1"/>
</dbReference>
<name>A0A9C7QYP5_9GAMM</name>
<evidence type="ECO:0000256" key="3">
    <source>
        <dbReference type="ARBA" id="ARBA00022741"/>
    </source>
</evidence>
<dbReference type="RefSeq" id="WP_278431533.1">
    <property type="nucleotide sequence ID" value="NZ_DPSM01000022.1"/>
</dbReference>
<evidence type="ECO:0000259" key="9">
    <source>
        <dbReference type="PROSITE" id="PS50929"/>
    </source>
</evidence>
<dbReference type="Gene3D" id="1.20.1560.10">
    <property type="entry name" value="ABC transporter type 1, transmembrane domain"/>
    <property type="match status" value="1"/>
</dbReference>
<reference evidence="10 11" key="1">
    <citation type="journal article" date="2018" name="Nat. Biotechnol.">
        <title>A standardized bacterial taxonomy based on genome phylogeny substantially revises the tree of life.</title>
        <authorList>
            <person name="Parks D.H."/>
            <person name="Chuvochina M."/>
            <person name="Waite D.W."/>
            <person name="Rinke C."/>
            <person name="Skarshewski A."/>
            <person name="Chaumeil P.A."/>
            <person name="Hugenholtz P."/>
        </authorList>
    </citation>
    <scope>NUCLEOTIDE SEQUENCE [LARGE SCALE GENOMIC DNA]</scope>
    <source>
        <strain evidence="10">UBA11264</strain>
    </source>
</reference>
<accession>A0A9C7QYP5</accession>
<evidence type="ECO:0000256" key="5">
    <source>
        <dbReference type="ARBA" id="ARBA00022989"/>
    </source>
</evidence>
<dbReference type="Proteomes" id="UP000262210">
    <property type="component" value="Unassembled WGS sequence"/>
</dbReference>
<dbReference type="PROSITE" id="PS50893">
    <property type="entry name" value="ABC_TRANSPORTER_2"/>
    <property type="match status" value="1"/>
</dbReference>
<dbReference type="EMBL" id="DPSM01000022">
    <property type="protein sequence ID" value="HCK01573.1"/>
    <property type="molecule type" value="Genomic_DNA"/>
</dbReference>
<dbReference type="InterPro" id="IPR039421">
    <property type="entry name" value="Type_1_exporter"/>
</dbReference>
<dbReference type="GO" id="GO:0140359">
    <property type="term" value="F:ABC-type transporter activity"/>
    <property type="evidence" value="ECO:0007669"/>
    <property type="project" value="InterPro"/>
</dbReference>
<dbReference type="GO" id="GO:0034040">
    <property type="term" value="F:ATPase-coupled lipid transmembrane transporter activity"/>
    <property type="evidence" value="ECO:0007669"/>
    <property type="project" value="TreeGrafter"/>
</dbReference>
<evidence type="ECO:0000256" key="1">
    <source>
        <dbReference type="ARBA" id="ARBA00004651"/>
    </source>
</evidence>
<dbReference type="Gene3D" id="3.40.50.300">
    <property type="entry name" value="P-loop containing nucleotide triphosphate hydrolases"/>
    <property type="match status" value="1"/>
</dbReference>
<evidence type="ECO:0000256" key="4">
    <source>
        <dbReference type="ARBA" id="ARBA00022840"/>
    </source>
</evidence>
<dbReference type="PANTHER" id="PTHR24221">
    <property type="entry name" value="ATP-BINDING CASSETTE SUB-FAMILY B"/>
    <property type="match status" value="1"/>
</dbReference>
<keyword evidence="2 7" id="KW-0812">Transmembrane</keyword>
<proteinExistence type="predicted"/>
<feature type="transmembrane region" description="Helical" evidence="7">
    <location>
        <begin position="81"/>
        <end position="99"/>
    </location>
</feature>
<dbReference type="InterPro" id="IPR011527">
    <property type="entry name" value="ABC1_TM_dom"/>
</dbReference>
<keyword evidence="5 7" id="KW-1133">Transmembrane helix</keyword>
<keyword evidence="6 7" id="KW-0472">Membrane</keyword>
<comment type="subcellular location">
    <subcellularLocation>
        <location evidence="1">Cell membrane</location>
        <topology evidence="1">Multi-pass membrane protein</topology>
    </subcellularLocation>
</comment>
<dbReference type="InterPro" id="IPR003439">
    <property type="entry name" value="ABC_transporter-like_ATP-bd"/>
</dbReference>
<dbReference type="GO" id="GO:0005524">
    <property type="term" value="F:ATP binding"/>
    <property type="evidence" value="ECO:0007669"/>
    <property type="project" value="UniProtKB-KW"/>
</dbReference>
<dbReference type="GO" id="GO:0005886">
    <property type="term" value="C:plasma membrane"/>
    <property type="evidence" value="ECO:0007669"/>
    <property type="project" value="UniProtKB-SubCell"/>
</dbReference>
<dbReference type="SUPFAM" id="SSF90123">
    <property type="entry name" value="ABC transporter transmembrane region"/>
    <property type="match status" value="1"/>
</dbReference>
<protein>
    <submittedName>
        <fullName evidence="10">ABC transporter ATP-binding protein</fullName>
    </submittedName>
</protein>
<evidence type="ECO:0000259" key="8">
    <source>
        <dbReference type="PROSITE" id="PS50893"/>
    </source>
</evidence>
<feature type="domain" description="ABC transmembrane type-1" evidence="9">
    <location>
        <begin position="128"/>
        <end position="298"/>
    </location>
</feature>
<feature type="transmembrane region" description="Helical" evidence="7">
    <location>
        <begin position="23"/>
        <end position="48"/>
    </location>
</feature>
<dbReference type="PROSITE" id="PS50929">
    <property type="entry name" value="ABC_TM1F"/>
    <property type="match status" value="1"/>
</dbReference>
<sequence length="569" mass="61353">MAINMARLRSLAPRDRASLMKTLLWMTACAVLDGVAGLMLVPLIVAWFSGDIAQIWPALWGLLATTAVYGGVMFWATLKGYLAGCTVVRMLIGALILHIPRIPANLLGRVHLPSLVRGPVLTTMAIPAHLLAPLITAVVTPATVIIGLAFIDFPLACYLLIAAVLLGAWLRWGGRRTLTLEDQLHQAEHDSATQLAEFGQQQALLRTTGLNQQAGQRLVQALTAQYQKVVHLQRRSLPITLVFAGAVQAVFLLVLVLGAWRVGIGALTTPLWIAEMVLLVRFIEPLAAMTQLAQSLRNAWQALMQVLMVLETPALKFAQSGDIPADSHVIARQVGYRLPDGTALLSNIDLDIPPGKLLAIVGPSGAGKSTLLGILARNTDVTDGQVTIGGVDIRQLDAPTLAGCRNVLLQDTPLFRGSVRWNLQLANPALKEHEMQEALSAVGLQQEIARLPQGLDSEVGVGGAALSGGQRLRLCLARSLCARTPILLLDEPTASLDSLSVNRVMALLARQRGRTSCIYVTHNPRLAALAEDIVIVAAGRLRRRGSHTQLLAEDSWYREFCAENSQEAE</sequence>
<comment type="caution">
    <text evidence="10">The sequence shown here is derived from an EMBL/GenBank/DDBJ whole genome shotgun (WGS) entry which is preliminary data.</text>
</comment>
<dbReference type="GO" id="GO:0016887">
    <property type="term" value="F:ATP hydrolysis activity"/>
    <property type="evidence" value="ECO:0007669"/>
    <property type="project" value="InterPro"/>
</dbReference>
<gene>
    <name evidence="10" type="ORF">DHV72_16370</name>
</gene>
<dbReference type="Pfam" id="PF00005">
    <property type="entry name" value="ABC_tran"/>
    <property type="match status" value="1"/>
</dbReference>
<evidence type="ECO:0000256" key="6">
    <source>
        <dbReference type="ARBA" id="ARBA00023136"/>
    </source>
</evidence>
<dbReference type="SMART" id="SM00382">
    <property type="entry name" value="AAA"/>
    <property type="match status" value="1"/>
</dbReference>
<evidence type="ECO:0000313" key="11">
    <source>
        <dbReference type="Proteomes" id="UP000262210"/>
    </source>
</evidence>
<evidence type="ECO:0000256" key="2">
    <source>
        <dbReference type="ARBA" id="ARBA00022692"/>
    </source>
</evidence>
<keyword evidence="4 10" id="KW-0067">ATP-binding</keyword>
<feature type="transmembrane region" description="Helical" evidence="7">
    <location>
        <begin position="237"/>
        <end position="258"/>
    </location>
</feature>
<dbReference type="InterPro" id="IPR036640">
    <property type="entry name" value="ABC1_TM_sf"/>
</dbReference>
<feature type="transmembrane region" description="Helical" evidence="7">
    <location>
        <begin position="55"/>
        <end position="75"/>
    </location>
</feature>
<evidence type="ECO:0000256" key="7">
    <source>
        <dbReference type="SAM" id="Phobius"/>
    </source>
</evidence>
<organism evidence="10 11">
    <name type="scientific">Serratia grimesii</name>
    <dbReference type="NCBI Taxonomy" id="82995"/>
    <lineage>
        <taxon>Bacteria</taxon>
        <taxon>Pseudomonadati</taxon>
        <taxon>Pseudomonadota</taxon>
        <taxon>Gammaproteobacteria</taxon>
        <taxon>Enterobacterales</taxon>
        <taxon>Yersiniaceae</taxon>
        <taxon>Serratia</taxon>
    </lineage>
</organism>
<keyword evidence="3" id="KW-0547">Nucleotide-binding</keyword>
<dbReference type="AlphaFoldDB" id="A0A9C7QYP5"/>
<dbReference type="SUPFAM" id="SSF52540">
    <property type="entry name" value="P-loop containing nucleoside triphosphate hydrolases"/>
    <property type="match status" value="1"/>
</dbReference>
<dbReference type="InterPro" id="IPR003593">
    <property type="entry name" value="AAA+_ATPase"/>
</dbReference>
<evidence type="ECO:0000313" key="10">
    <source>
        <dbReference type="EMBL" id="HCK01573.1"/>
    </source>
</evidence>